<keyword evidence="2" id="KW-0732">Signal</keyword>
<dbReference type="Proteomes" id="UP000823941">
    <property type="component" value="Chromosome 31"/>
</dbReference>
<evidence type="ECO:0000256" key="2">
    <source>
        <dbReference type="SAM" id="SignalP"/>
    </source>
</evidence>
<protein>
    <submittedName>
        <fullName evidence="3">Uncharacterized protein</fullName>
    </submittedName>
</protein>
<feature type="region of interest" description="Disordered" evidence="1">
    <location>
        <begin position="265"/>
        <end position="304"/>
    </location>
</feature>
<gene>
    <name evidence="3" type="ORF">JYU34_022198</name>
</gene>
<accession>A0ABQ7PQQ6</accession>
<name>A0ABQ7PQQ6_PLUXY</name>
<proteinExistence type="predicted"/>
<reference evidence="3 4" key="1">
    <citation type="submission" date="2021-06" db="EMBL/GenBank/DDBJ databases">
        <title>A haploid diamondback moth (Plutella xylostella L.) genome assembly resolves 31 chromosomes and identifies a diamide resistance mutation.</title>
        <authorList>
            <person name="Ward C.M."/>
            <person name="Perry K.D."/>
            <person name="Baker G."/>
            <person name="Powis K."/>
            <person name="Heckel D.G."/>
            <person name="Baxter S.W."/>
        </authorList>
    </citation>
    <scope>NUCLEOTIDE SEQUENCE [LARGE SCALE GENOMIC DNA]</scope>
    <source>
        <strain evidence="3 4">LV</strain>
        <tissue evidence="3">Single pupa</tissue>
    </source>
</reference>
<comment type="caution">
    <text evidence="3">The sequence shown here is derived from an EMBL/GenBank/DDBJ whole genome shotgun (WGS) entry which is preliminary data.</text>
</comment>
<feature type="signal peptide" evidence="2">
    <location>
        <begin position="1"/>
        <end position="22"/>
    </location>
</feature>
<dbReference type="EMBL" id="JAHIBW010000031">
    <property type="protein sequence ID" value="KAG7295224.1"/>
    <property type="molecule type" value="Genomic_DNA"/>
</dbReference>
<evidence type="ECO:0000313" key="3">
    <source>
        <dbReference type="EMBL" id="KAG7295224.1"/>
    </source>
</evidence>
<organism evidence="3 4">
    <name type="scientific">Plutella xylostella</name>
    <name type="common">Diamondback moth</name>
    <name type="synonym">Plutella maculipennis</name>
    <dbReference type="NCBI Taxonomy" id="51655"/>
    <lineage>
        <taxon>Eukaryota</taxon>
        <taxon>Metazoa</taxon>
        <taxon>Ecdysozoa</taxon>
        <taxon>Arthropoda</taxon>
        <taxon>Hexapoda</taxon>
        <taxon>Insecta</taxon>
        <taxon>Pterygota</taxon>
        <taxon>Neoptera</taxon>
        <taxon>Endopterygota</taxon>
        <taxon>Lepidoptera</taxon>
        <taxon>Glossata</taxon>
        <taxon>Ditrysia</taxon>
        <taxon>Yponomeutoidea</taxon>
        <taxon>Plutellidae</taxon>
        <taxon>Plutella</taxon>
    </lineage>
</organism>
<evidence type="ECO:0000313" key="4">
    <source>
        <dbReference type="Proteomes" id="UP000823941"/>
    </source>
</evidence>
<keyword evidence="4" id="KW-1185">Reference proteome</keyword>
<evidence type="ECO:0000256" key="1">
    <source>
        <dbReference type="SAM" id="MobiDB-lite"/>
    </source>
</evidence>
<feature type="chain" id="PRO_5045592398" evidence="2">
    <location>
        <begin position="23"/>
        <end position="484"/>
    </location>
</feature>
<feature type="compositionally biased region" description="Polar residues" evidence="1">
    <location>
        <begin position="287"/>
        <end position="297"/>
    </location>
</feature>
<sequence>MASMRALSLSLFIFSILTLISGLSLDDESPSKTQDHNFLIYRNGQFRLNSEQSVFKKKNKLLSYYTSTDKNDDKNNRTFKNNHEYDNVKKTGKIYRITSLKTKNQKRRSVSMNDLELLTNNTVEKEVSTESIPTLRNSSINNVLRNTSKIRTDEPSHEKETKLIRIFKIKDDDNLKNKSIIEEEKSSTVKKDLLQTIAKPNDESNNIEQEVSASTNENINSSDAFSKDFKINKVLDDFPQSRRTFLGLKKLLDLEKLLDLKILEKNPKQPQESPPVNIKENKKKNNTTSPRPVSNITHGCARRNKQQPSLDLFLETTIKGNKSVETKPDVKLYPTFEEPSAQPKKTSAIGPGLSQLPLNYVPGFHQNLTSQKPPNVNIPVIKSLPFGNNRFPSFSRKGVNNYYSPIHPNFGPPTLQPANMQSVRAPNYLPNAMPYQPNAQMPYQSIGDTALYQTQSKLPFLLNLPYPIKRDVLRNLLQIVSNEI</sequence>